<evidence type="ECO:0000313" key="3">
    <source>
        <dbReference type="Proteomes" id="UP000024439"/>
    </source>
</evidence>
<dbReference type="EMBL" id="KJ668714">
    <property type="protein sequence ID" value="AHY83416.1"/>
    <property type="molecule type" value="Genomic_DNA"/>
</dbReference>
<dbReference type="KEGG" id="vg:19485367"/>
<evidence type="ECO:0000259" key="1">
    <source>
        <dbReference type="Pfam" id="PF24005"/>
    </source>
</evidence>
<evidence type="ECO:0000313" key="2">
    <source>
        <dbReference type="EMBL" id="AHY83416.1"/>
    </source>
</evidence>
<gene>
    <name evidence="2" type="ORF">e112_228</name>
</gene>
<dbReference type="Proteomes" id="UP000024439">
    <property type="component" value="Segment"/>
</dbReference>
<accession>A0A023ZUH8</accession>
<name>A0A023ZUH8_9CAUD</name>
<protein>
    <recommendedName>
        <fullName evidence="1">DUF7320 domain-containing protein</fullName>
    </recommendedName>
</protein>
<sequence>MLLSEKPITVKEFQEKVKLFAQELVNKVSERFPETSVRVITETPRSVLVIVNPGDGDQISHLKLDFDGLVEAQRVYGVL</sequence>
<feature type="domain" description="DUF7320" evidence="1">
    <location>
        <begin position="3"/>
        <end position="78"/>
    </location>
</feature>
<dbReference type="InterPro" id="IPR055744">
    <property type="entry name" value="DUF7320"/>
</dbReference>
<keyword evidence="3" id="KW-1185">Reference proteome</keyword>
<dbReference type="RefSeq" id="YP_009030823.1">
    <property type="nucleotide sequence ID" value="NC_024125.2"/>
</dbReference>
<reference evidence="2 3" key="1">
    <citation type="submission" date="2014-10" db="EMBL/GenBank/DDBJ databases">
        <title>Complete genome sequence of e11/2, a T-even type bacteriophage specific for E. coli O157:H7.</title>
        <authorList>
            <person name="Coffey B."/>
            <person name="Ross P."/>
            <person name="O'Flynn G."/>
            <person name="O'Sullivan O."/>
            <person name="Casey A."/>
            <person name="Callanan M."/>
            <person name="Coffey A."/>
            <person name="McAuliffe O."/>
        </authorList>
    </citation>
    <scope>NUCLEOTIDE SEQUENCE [LARGE SCALE GENOMIC DNA]</scope>
</reference>
<dbReference type="Pfam" id="PF24005">
    <property type="entry name" value="DUF7320"/>
    <property type="match status" value="1"/>
</dbReference>
<dbReference type="GeneID" id="19485367"/>
<proteinExistence type="predicted"/>
<organism evidence="2 3">
    <name type="scientific">Escherichia phage vB_EcoM_112</name>
    <dbReference type="NCBI Taxonomy" id="1495285"/>
    <lineage>
        <taxon>Viruses</taxon>
        <taxon>Duplodnaviria</taxon>
        <taxon>Heunggongvirae</taxon>
        <taxon>Uroviricota</taxon>
        <taxon>Caudoviricetes</taxon>
        <taxon>Pantevenvirales</taxon>
        <taxon>Straboviridae</taxon>
        <taxon>Tevenvirinae</taxon>
        <taxon>Tequatrovirus</taxon>
        <taxon>Tequatrovirus e112</taxon>
    </lineage>
</organism>